<protein>
    <recommendedName>
        <fullName evidence="9">Zn(2)-C6 fungal-type domain-containing protein</fullName>
    </recommendedName>
</protein>
<keyword evidence="7" id="KW-0539">Nucleus</keyword>
<dbReference type="Proteomes" id="UP000070544">
    <property type="component" value="Unassembled WGS sequence"/>
</dbReference>
<evidence type="ECO:0000256" key="7">
    <source>
        <dbReference type="ARBA" id="ARBA00023242"/>
    </source>
</evidence>
<keyword evidence="5" id="KW-0238">DNA-binding</keyword>
<feature type="region of interest" description="Disordered" evidence="8">
    <location>
        <begin position="308"/>
        <end position="332"/>
    </location>
</feature>
<evidence type="ECO:0000256" key="5">
    <source>
        <dbReference type="ARBA" id="ARBA00023125"/>
    </source>
</evidence>
<dbReference type="Pfam" id="PF00172">
    <property type="entry name" value="Zn_clus"/>
    <property type="match status" value="1"/>
</dbReference>
<evidence type="ECO:0000313" key="11">
    <source>
        <dbReference type="Proteomes" id="UP000070544"/>
    </source>
</evidence>
<evidence type="ECO:0000256" key="6">
    <source>
        <dbReference type="ARBA" id="ARBA00023163"/>
    </source>
</evidence>
<dbReference type="Pfam" id="PF04082">
    <property type="entry name" value="Fungal_trans"/>
    <property type="match status" value="1"/>
</dbReference>
<dbReference type="InterPro" id="IPR007219">
    <property type="entry name" value="XnlR_reg_dom"/>
</dbReference>
<dbReference type="CDD" id="cd12148">
    <property type="entry name" value="fungal_TF_MHR"/>
    <property type="match status" value="1"/>
</dbReference>
<dbReference type="PANTHER" id="PTHR31313:SF81">
    <property type="entry name" value="TY1 ENHANCER ACTIVATOR"/>
    <property type="match status" value="1"/>
</dbReference>
<evidence type="ECO:0000256" key="4">
    <source>
        <dbReference type="ARBA" id="ARBA00023015"/>
    </source>
</evidence>
<feature type="domain" description="Zn(2)-C6 fungal-type" evidence="9">
    <location>
        <begin position="57"/>
        <end position="86"/>
    </location>
</feature>
<evidence type="ECO:0000256" key="1">
    <source>
        <dbReference type="ARBA" id="ARBA00004123"/>
    </source>
</evidence>
<dbReference type="STRING" id="1344416.A0A139A1Z7"/>
<dbReference type="PROSITE" id="PS50048">
    <property type="entry name" value="ZN2_CY6_FUNGAL_2"/>
    <property type="match status" value="1"/>
</dbReference>
<dbReference type="GO" id="GO:0003677">
    <property type="term" value="F:DNA binding"/>
    <property type="evidence" value="ECO:0007669"/>
    <property type="project" value="UniProtKB-KW"/>
</dbReference>
<sequence length="833" mass="92565">MMQNLTWKGLIDTAVVASIFSGRGNRNLPMAPSNSAGSPDGTPTAADILSKKRVGVACDSCHASKKKCDGDQPCSYCKRVNRACTYEREPLNKVRLGYVLNLERKLAVMERKLAGSGDQTLSDDELDHRKSKVRRLDRDSVIPATNTGNPGHHSHSLPQELHGISPNSNQGGLSFNGNGLLPVQALVQDDLSNFPFQNFHFNFEQWSTQLPGSADLTHLFSSVHLPPTVSPPHTMDSPSLVQSGSLFPPSNGRLDMFLGIPGQQMSPTNLSLGFSDPVQGSGVNVQTSATPLAEVTLSDRDLLAEFDLQSVGRSESPRSRNGENGEDESQDITRELSKLSLGSTNKIQHIMMEIVPEEEVKLDLLSIFFEHVETFGPSLHVGMFYRDLKFKRASPLLVNAMYAMACTFNRSDMGRQGGINPEGEFYFGRARRLLASCLEDGPTLATVYATLCMSGYCAGTGRPSSAWMYAGLASRMVTDMGWHKPPSKSTLKSLTLLERETRVRTWWSIIWCDTTSSAMASRELFLKLDDQIALDYPDDDVWNSIDEFGHPRPCSPAEKTLRRLVVEGRISSQTRSVQGIYSGLSAHMNGTQTSQTLEQLWGPNVVPVVLSEGFYEQATLYQILSKIMRSVRDHGPNRFHQPEFLALSVQLSDWLAMLPPTFAEPVAPTVITQGRALSGALLRNAEISRFMVSAYLHMLYNTCVILLYRPEMNFETFSWPSEEVWQQCTKAADKIADISQKTLEIDPNFEFQHFFVAFILFGSGMVHVVNCLQNPPPTADPVMVRIIQNRSRNSVVFLLIALTRLMRSWVVAERYYTTLKSLAERAGIDATFR</sequence>
<dbReference type="GO" id="GO:0005634">
    <property type="term" value="C:nucleus"/>
    <property type="evidence" value="ECO:0007669"/>
    <property type="project" value="UniProtKB-SubCell"/>
</dbReference>
<evidence type="ECO:0000256" key="2">
    <source>
        <dbReference type="ARBA" id="ARBA00022723"/>
    </source>
</evidence>
<dbReference type="PROSITE" id="PS00463">
    <property type="entry name" value="ZN2_CY6_FUNGAL_1"/>
    <property type="match status" value="1"/>
</dbReference>
<dbReference type="SUPFAM" id="SSF57701">
    <property type="entry name" value="Zn2/Cys6 DNA-binding domain"/>
    <property type="match status" value="1"/>
</dbReference>
<dbReference type="InterPro" id="IPR051615">
    <property type="entry name" value="Transcr_Regulatory_Elem"/>
</dbReference>
<evidence type="ECO:0000313" key="10">
    <source>
        <dbReference type="EMBL" id="KXS10565.1"/>
    </source>
</evidence>
<name>A0A139A1Z7_GONPJ</name>
<dbReference type="Gene3D" id="4.10.240.10">
    <property type="entry name" value="Zn(2)-C6 fungal-type DNA-binding domain"/>
    <property type="match status" value="1"/>
</dbReference>
<evidence type="ECO:0000259" key="9">
    <source>
        <dbReference type="PROSITE" id="PS50048"/>
    </source>
</evidence>
<organism evidence="10 11">
    <name type="scientific">Gonapodya prolifera (strain JEL478)</name>
    <name type="common">Monoblepharis prolifera</name>
    <dbReference type="NCBI Taxonomy" id="1344416"/>
    <lineage>
        <taxon>Eukaryota</taxon>
        <taxon>Fungi</taxon>
        <taxon>Fungi incertae sedis</taxon>
        <taxon>Chytridiomycota</taxon>
        <taxon>Chytridiomycota incertae sedis</taxon>
        <taxon>Monoblepharidomycetes</taxon>
        <taxon>Monoblepharidales</taxon>
        <taxon>Gonapodyaceae</taxon>
        <taxon>Gonapodya</taxon>
    </lineage>
</organism>
<accession>A0A139A1Z7</accession>
<dbReference type="InterPro" id="IPR036864">
    <property type="entry name" value="Zn2-C6_fun-type_DNA-bd_sf"/>
</dbReference>
<dbReference type="GO" id="GO:0000981">
    <property type="term" value="F:DNA-binding transcription factor activity, RNA polymerase II-specific"/>
    <property type="evidence" value="ECO:0007669"/>
    <property type="project" value="InterPro"/>
</dbReference>
<dbReference type="GO" id="GO:0008270">
    <property type="term" value="F:zinc ion binding"/>
    <property type="evidence" value="ECO:0007669"/>
    <property type="project" value="InterPro"/>
</dbReference>
<feature type="region of interest" description="Disordered" evidence="8">
    <location>
        <begin position="114"/>
        <end position="170"/>
    </location>
</feature>
<proteinExistence type="predicted"/>
<keyword evidence="11" id="KW-1185">Reference proteome</keyword>
<keyword evidence="2" id="KW-0479">Metal-binding</keyword>
<keyword evidence="6" id="KW-0804">Transcription</keyword>
<evidence type="ECO:0000256" key="8">
    <source>
        <dbReference type="SAM" id="MobiDB-lite"/>
    </source>
</evidence>
<dbReference type="CDD" id="cd00067">
    <property type="entry name" value="GAL4"/>
    <property type="match status" value="1"/>
</dbReference>
<dbReference type="InterPro" id="IPR001138">
    <property type="entry name" value="Zn2Cys6_DnaBD"/>
</dbReference>
<comment type="subcellular location">
    <subcellularLocation>
        <location evidence="1">Nucleus</location>
    </subcellularLocation>
</comment>
<reference evidence="10 11" key="1">
    <citation type="journal article" date="2015" name="Genome Biol. Evol.">
        <title>Phylogenomic analyses indicate that early fungi evolved digesting cell walls of algal ancestors of land plants.</title>
        <authorList>
            <person name="Chang Y."/>
            <person name="Wang S."/>
            <person name="Sekimoto S."/>
            <person name="Aerts A.L."/>
            <person name="Choi C."/>
            <person name="Clum A."/>
            <person name="LaButti K.M."/>
            <person name="Lindquist E.A."/>
            <person name="Yee Ngan C."/>
            <person name="Ohm R.A."/>
            <person name="Salamov A.A."/>
            <person name="Grigoriev I.V."/>
            <person name="Spatafora J.W."/>
            <person name="Berbee M.L."/>
        </authorList>
    </citation>
    <scope>NUCLEOTIDE SEQUENCE [LARGE SCALE GENOMIC DNA]</scope>
    <source>
        <strain evidence="10 11">JEL478</strain>
    </source>
</reference>
<dbReference type="AlphaFoldDB" id="A0A139A1Z7"/>
<evidence type="ECO:0000256" key="3">
    <source>
        <dbReference type="ARBA" id="ARBA00022833"/>
    </source>
</evidence>
<dbReference type="OrthoDB" id="2123952at2759"/>
<gene>
    <name evidence="10" type="ORF">M427DRAFT_139183</name>
</gene>
<dbReference type="PANTHER" id="PTHR31313">
    <property type="entry name" value="TY1 ENHANCER ACTIVATOR"/>
    <property type="match status" value="1"/>
</dbReference>
<keyword evidence="3" id="KW-0862">Zinc</keyword>
<dbReference type="SMART" id="SM00906">
    <property type="entry name" value="Fungal_trans"/>
    <property type="match status" value="1"/>
</dbReference>
<keyword evidence="4" id="KW-0805">Transcription regulation</keyword>
<dbReference type="GO" id="GO:0006351">
    <property type="term" value="P:DNA-templated transcription"/>
    <property type="evidence" value="ECO:0007669"/>
    <property type="project" value="InterPro"/>
</dbReference>
<dbReference type="SMART" id="SM00066">
    <property type="entry name" value="GAL4"/>
    <property type="match status" value="1"/>
</dbReference>
<dbReference type="EMBL" id="KQ965820">
    <property type="protein sequence ID" value="KXS10565.1"/>
    <property type="molecule type" value="Genomic_DNA"/>
</dbReference>